<feature type="transmembrane region" description="Helical" evidence="2">
    <location>
        <begin position="204"/>
        <end position="222"/>
    </location>
</feature>
<protein>
    <recommendedName>
        <fullName evidence="5">Biotin transporter BioY</fullName>
    </recommendedName>
</protein>
<evidence type="ECO:0000313" key="3">
    <source>
        <dbReference type="EMBL" id="TRB08685.1"/>
    </source>
</evidence>
<proteinExistence type="predicted"/>
<organism evidence="3 4">
    <name type="scientific">Agrobacterium tumefaciens</name>
    <dbReference type="NCBI Taxonomy" id="358"/>
    <lineage>
        <taxon>Bacteria</taxon>
        <taxon>Pseudomonadati</taxon>
        <taxon>Pseudomonadota</taxon>
        <taxon>Alphaproteobacteria</taxon>
        <taxon>Hyphomicrobiales</taxon>
        <taxon>Rhizobiaceae</taxon>
        <taxon>Rhizobium/Agrobacterium group</taxon>
        <taxon>Agrobacterium</taxon>
        <taxon>Agrobacterium tumefaciens complex</taxon>
    </lineage>
</organism>
<gene>
    <name evidence="3" type="ORF">EXN61_01800</name>
</gene>
<keyword evidence="2" id="KW-0472">Membrane</keyword>
<comment type="caution">
    <text evidence="3">The sequence shown here is derived from an EMBL/GenBank/DDBJ whole genome shotgun (WGS) entry which is preliminary data.</text>
</comment>
<dbReference type="Proteomes" id="UP000317023">
    <property type="component" value="Unassembled WGS sequence"/>
</dbReference>
<accession>A0A546Y6U9</accession>
<dbReference type="EMBL" id="SGOE01000001">
    <property type="protein sequence ID" value="TRB08685.1"/>
    <property type="molecule type" value="Genomic_DNA"/>
</dbReference>
<evidence type="ECO:0008006" key="5">
    <source>
        <dbReference type="Google" id="ProtNLM"/>
    </source>
</evidence>
<dbReference type="AlphaFoldDB" id="A0A546Y6U9"/>
<sequence length="414" mass="45061">MLAEARHSRYRIVNQWRNARIFLQSAIEQGSVVSGLETAIRNALDKSDRSNAEVRARIYQSSRQALEAGLRKQGIDDPQVVAQQRQRLESLIHVIENEERNRLLDRVEQQLRPPQPADASHGEVSVDPVSQPQPQPHDAMAVEPELRGETREMPPGAAAPEPMSAGRRNAKPPRRGSSAGDASLAFRPEGAVGRRKRRGLFARLFMFVTLLAFVGLGAWWVYSSGLLLSPEQRDTSVPNPPAQVQAEDFNGAEPAPSLSAGRGFSDDWVELFNAERGSAGISAGPRATVENIATPAGKAIRVTSRSVSQDGAVSLEVPVEVMRDMAGKSSTISITLQSSSDRQTQVSVACDFATLGDCSRHRFTATAERADMLLNATFERSLVPNAPGKIFINSDIDGNSRPVNLYSVRILPGQ</sequence>
<evidence type="ECO:0000256" key="2">
    <source>
        <dbReference type="SAM" id="Phobius"/>
    </source>
</evidence>
<keyword evidence="2" id="KW-0812">Transmembrane</keyword>
<feature type="region of interest" description="Disordered" evidence="1">
    <location>
        <begin position="112"/>
        <end position="183"/>
    </location>
</feature>
<evidence type="ECO:0000313" key="4">
    <source>
        <dbReference type="Proteomes" id="UP000317023"/>
    </source>
</evidence>
<name>A0A546Y6U9_AGRTU</name>
<reference evidence="3 4" key="1">
    <citation type="journal article" date="2019" name="Appl. Microbiol. Biotechnol.">
        <title>Differential efficiency of wild type rhizogenic strains for rol gene transformation of plants.</title>
        <authorList>
            <person name="Desmet S."/>
            <person name="De Keyser E."/>
            <person name="Van Vaerenbergh J."/>
            <person name="Baeyen S."/>
            <person name="Van Huylenbroeck J."/>
            <person name="Geelen D."/>
            <person name="Dhooghe E."/>
        </authorList>
    </citation>
    <scope>NUCLEOTIDE SEQUENCE [LARGE SCALE GENOMIC DNA]</scope>
    <source>
        <strain evidence="3 4">MAFF210266</strain>
    </source>
</reference>
<feature type="compositionally biased region" description="Low complexity" evidence="1">
    <location>
        <begin position="153"/>
        <end position="166"/>
    </location>
</feature>
<keyword evidence="2" id="KW-1133">Transmembrane helix</keyword>
<evidence type="ECO:0000256" key="1">
    <source>
        <dbReference type="SAM" id="MobiDB-lite"/>
    </source>
</evidence>